<dbReference type="RefSeq" id="XP_014145286.1">
    <property type="nucleotide sequence ID" value="XM_014289811.1"/>
</dbReference>
<evidence type="ECO:0000313" key="2">
    <source>
        <dbReference type="Proteomes" id="UP000054560"/>
    </source>
</evidence>
<evidence type="ECO:0000313" key="1">
    <source>
        <dbReference type="EMBL" id="KNC71384.1"/>
    </source>
</evidence>
<keyword evidence="2" id="KW-1185">Reference proteome</keyword>
<gene>
    <name evidence="1" type="ORF">SARC_16077</name>
</gene>
<proteinExistence type="predicted"/>
<dbReference type="AlphaFoldDB" id="A0A0L0F451"/>
<feature type="non-terminal residue" evidence="1">
    <location>
        <position position="89"/>
    </location>
</feature>
<dbReference type="Proteomes" id="UP000054560">
    <property type="component" value="Unassembled WGS sequence"/>
</dbReference>
<name>A0A0L0F451_9EUKA</name>
<protein>
    <submittedName>
        <fullName evidence="1">Uncharacterized protein</fullName>
    </submittedName>
</protein>
<organism evidence="1 2">
    <name type="scientific">Sphaeroforma arctica JP610</name>
    <dbReference type="NCBI Taxonomy" id="667725"/>
    <lineage>
        <taxon>Eukaryota</taxon>
        <taxon>Ichthyosporea</taxon>
        <taxon>Ichthyophonida</taxon>
        <taxon>Sphaeroforma</taxon>
    </lineage>
</organism>
<sequence>MSGTCLNLAMLNKMSQFVTTSIIYQIDSLLHPVQQVQGMYALPHVSLLNAAEQANGSGRPMNIPMPVIPTVHPVHHQQQVSGQESDYPS</sequence>
<accession>A0A0L0F451</accession>
<reference evidence="1 2" key="1">
    <citation type="submission" date="2011-02" db="EMBL/GenBank/DDBJ databases">
        <title>The Genome Sequence of Sphaeroforma arctica JP610.</title>
        <authorList>
            <consortium name="The Broad Institute Genome Sequencing Platform"/>
            <person name="Russ C."/>
            <person name="Cuomo C."/>
            <person name="Young S.K."/>
            <person name="Zeng Q."/>
            <person name="Gargeya S."/>
            <person name="Alvarado L."/>
            <person name="Berlin A."/>
            <person name="Chapman S.B."/>
            <person name="Chen Z."/>
            <person name="Freedman E."/>
            <person name="Gellesch M."/>
            <person name="Goldberg J."/>
            <person name="Griggs A."/>
            <person name="Gujja S."/>
            <person name="Heilman E."/>
            <person name="Heiman D."/>
            <person name="Howarth C."/>
            <person name="Mehta T."/>
            <person name="Neiman D."/>
            <person name="Pearson M."/>
            <person name="Roberts A."/>
            <person name="Saif S."/>
            <person name="Shea T."/>
            <person name="Shenoy N."/>
            <person name="Sisk P."/>
            <person name="Stolte C."/>
            <person name="Sykes S."/>
            <person name="White J."/>
            <person name="Yandava C."/>
            <person name="Burger G."/>
            <person name="Gray M.W."/>
            <person name="Holland P.W.H."/>
            <person name="King N."/>
            <person name="Lang F.B.F."/>
            <person name="Roger A.J."/>
            <person name="Ruiz-Trillo I."/>
            <person name="Haas B."/>
            <person name="Nusbaum C."/>
            <person name="Birren B."/>
        </authorList>
    </citation>
    <scope>NUCLEOTIDE SEQUENCE [LARGE SCALE GENOMIC DNA]</scope>
    <source>
        <strain evidence="1 2">JP610</strain>
    </source>
</reference>
<dbReference type="GeneID" id="25916581"/>
<dbReference type="EMBL" id="KQ248899">
    <property type="protein sequence ID" value="KNC71384.1"/>
    <property type="molecule type" value="Genomic_DNA"/>
</dbReference>